<keyword evidence="7 12" id="KW-0479">Metal-binding</keyword>
<dbReference type="InterPro" id="IPR015870">
    <property type="entry name" value="UDP-acyl_N-AcGlcN_deAcase_N"/>
</dbReference>
<feature type="binding site" evidence="12">
    <location>
        <position position="239"/>
    </location>
    <ligand>
        <name>Zn(2+)</name>
        <dbReference type="ChEBI" id="CHEBI:29105"/>
    </ligand>
</feature>
<evidence type="ECO:0000313" key="13">
    <source>
        <dbReference type="EMBL" id="PZO87687.1"/>
    </source>
</evidence>
<proteinExistence type="inferred from homology"/>
<dbReference type="AlphaFoldDB" id="A0A2W5A2X9"/>
<comment type="function">
    <text evidence="2 12">Catalyzes the hydrolysis of UDP-3-O-myristoyl-N-acetylglucosamine to form UDP-3-O-myristoylglucosamine and acetate, the committed step in lipid A biosynthesis.</text>
</comment>
<reference evidence="13 14" key="1">
    <citation type="submission" date="2017-08" db="EMBL/GenBank/DDBJ databases">
        <title>Infants hospitalized years apart are colonized by the same room-sourced microbial strains.</title>
        <authorList>
            <person name="Brooks B."/>
            <person name="Olm M.R."/>
            <person name="Firek B.A."/>
            <person name="Baker R."/>
            <person name="Thomas B.C."/>
            <person name="Morowitz M.J."/>
            <person name="Banfield J.F."/>
        </authorList>
    </citation>
    <scope>NUCLEOTIDE SEQUENCE [LARGE SCALE GENOMIC DNA]</scope>
    <source>
        <strain evidence="13">S2_018_000_R2_104</strain>
    </source>
</reference>
<dbReference type="GO" id="GO:0009245">
    <property type="term" value="P:lipid A biosynthetic process"/>
    <property type="evidence" value="ECO:0007669"/>
    <property type="project" value="UniProtKB-UniRule"/>
</dbReference>
<dbReference type="EC" id="3.5.1.108" evidence="4 12"/>
<dbReference type="GO" id="GO:0016020">
    <property type="term" value="C:membrane"/>
    <property type="evidence" value="ECO:0007669"/>
    <property type="project" value="GOC"/>
</dbReference>
<keyword evidence="10 12" id="KW-0443">Lipid metabolism</keyword>
<evidence type="ECO:0000256" key="5">
    <source>
        <dbReference type="ARBA" id="ARBA00022516"/>
    </source>
</evidence>
<evidence type="ECO:0000256" key="6">
    <source>
        <dbReference type="ARBA" id="ARBA00022556"/>
    </source>
</evidence>
<comment type="pathway">
    <text evidence="3 12">Glycolipid biosynthesis; lipid IV(A) biosynthesis; lipid IV(A) from (3R)-3-hydroxytetradecanoyl-[acyl-carrier-protein] and UDP-N-acetyl-alpha-D-glucosamine: step 2/6.</text>
</comment>
<name>A0A2W5A2X9_9BACT</name>
<dbReference type="HAMAP" id="MF_00388">
    <property type="entry name" value="LpxC"/>
    <property type="match status" value="1"/>
</dbReference>
<dbReference type="Proteomes" id="UP000249557">
    <property type="component" value="Unassembled WGS sequence"/>
</dbReference>
<evidence type="ECO:0000256" key="3">
    <source>
        <dbReference type="ARBA" id="ARBA00005002"/>
    </source>
</evidence>
<evidence type="ECO:0000256" key="2">
    <source>
        <dbReference type="ARBA" id="ARBA00002923"/>
    </source>
</evidence>
<evidence type="ECO:0000256" key="9">
    <source>
        <dbReference type="ARBA" id="ARBA00022833"/>
    </source>
</evidence>
<gene>
    <name evidence="12" type="primary">lpxC</name>
    <name evidence="13" type="ORF">DI626_03435</name>
</gene>
<dbReference type="Gene3D" id="3.30.230.20">
    <property type="entry name" value="lpxc deacetylase, domain 1"/>
    <property type="match status" value="1"/>
</dbReference>
<comment type="similarity">
    <text evidence="12">Belongs to the LpxC family.</text>
</comment>
<dbReference type="InterPro" id="IPR020568">
    <property type="entry name" value="Ribosomal_Su5_D2-typ_SF"/>
</dbReference>
<feature type="binding site" evidence="12">
    <location>
        <position position="235"/>
    </location>
    <ligand>
        <name>Zn(2+)</name>
        <dbReference type="ChEBI" id="CHEBI:29105"/>
    </ligand>
</feature>
<organism evidence="13 14">
    <name type="scientific">Micavibrio aeruginosavorus</name>
    <dbReference type="NCBI Taxonomy" id="349221"/>
    <lineage>
        <taxon>Bacteria</taxon>
        <taxon>Pseudomonadati</taxon>
        <taxon>Bdellovibrionota</taxon>
        <taxon>Bdellovibrionia</taxon>
        <taxon>Bdellovibrionales</taxon>
        <taxon>Pseudobdellovibrionaceae</taxon>
        <taxon>Micavibrio</taxon>
    </lineage>
</organism>
<evidence type="ECO:0000256" key="7">
    <source>
        <dbReference type="ARBA" id="ARBA00022723"/>
    </source>
</evidence>
<comment type="cofactor">
    <cofactor evidence="1 12">
        <name>Zn(2+)</name>
        <dbReference type="ChEBI" id="CHEBI:29105"/>
    </cofactor>
</comment>
<keyword evidence="9 12" id="KW-0862">Zinc</keyword>
<dbReference type="EMBL" id="QFNK01000046">
    <property type="protein sequence ID" value="PZO87687.1"/>
    <property type="molecule type" value="Genomic_DNA"/>
</dbReference>
<dbReference type="Pfam" id="PF03331">
    <property type="entry name" value="LpxC"/>
    <property type="match status" value="1"/>
</dbReference>
<comment type="caution">
    <text evidence="13">The sequence shown here is derived from an EMBL/GenBank/DDBJ whole genome shotgun (WGS) entry which is preliminary data.</text>
</comment>
<dbReference type="NCBIfam" id="TIGR00325">
    <property type="entry name" value="lpxC"/>
    <property type="match status" value="1"/>
</dbReference>
<dbReference type="GO" id="GO:0103117">
    <property type="term" value="F:UDP-3-O-acyl-N-acetylglucosamine deacetylase activity"/>
    <property type="evidence" value="ECO:0007669"/>
    <property type="project" value="UniProtKB-UniRule"/>
</dbReference>
<dbReference type="SUPFAM" id="SSF54211">
    <property type="entry name" value="Ribosomal protein S5 domain 2-like"/>
    <property type="match status" value="2"/>
</dbReference>
<dbReference type="UniPathway" id="UPA00359">
    <property type="reaction ID" value="UER00478"/>
</dbReference>
<sequence length="308" mass="33307">MQKTLKHSIDVSGIGLHSGKTVTMRLVPAAADHGIVFKRTDMEEGKNIIPAAYDRVVDTRLCTLIANEYGARVGTIEHLMAALRGCGIDNVLVEIDAAEVPVMDGSSKAFVEAIDATGTFTQAAPRRAIKILKEIIVREGDKMVRLSPSNVPVFNGRIEFAHKDIGFQEYSLKMVNGNFRHDVSDCRTFGFVKEAEMLRAAGLGLGGSLDNAIILDDEGVMNPDGLRCSDEFIRHKILDAVGDLYLAGGQILGAYDGYKAGHALNNAILHALFADRTAWMPVDLHADIDESETVLFTAAGENVPVSVN</sequence>
<dbReference type="Gene3D" id="3.30.1700.10">
    <property type="entry name" value="lpxc deacetylase, domain 2"/>
    <property type="match status" value="1"/>
</dbReference>
<feature type="binding site" evidence="12">
    <location>
        <position position="78"/>
    </location>
    <ligand>
        <name>Zn(2+)</name>
        <dbReference type="ChEBI" id="CHEBI:29105"/>
    </ligand>
</feature>
<evidence type="ECO:0000256" key="4">
    <source>
        <dbReference type="ARBA" id="ARBA00012745"/>
    </source>
</evidence>
<evidence type="ECO:0000256" key="11">
    <source>
        <dbReference type="ARBA" id="ARBA00024535"/>
    </source>
</evidence>
<evidence type="ECO:0000256" key="8">
    <source>
        <dbReference type="ARBA" id="ARBA00022801"/>
    </source>
</evidence>
<dbReference type="GO" id="GO:0046872">
    <property type="term" value="F:metal ion binding"/>
    <property type="evidence" value="ECO:0007669"/>
    <property type="project" value="UniProtKB-KW"/>
</dbReference>
<feature type="active site" description="Proton donor" evidence="12">
    <location>
        <position position="262"/>
    </location>
</feature>
<keyword evidence="8 12" id="KW-0378">Hydrolase</keyword>
<evidence type="ECO:0000313" key="14">
    <source>
        <dbReference type="Proteomes" id="UP000249557"/>
    </source>
</evidence>
<dbReference type="InterPro" id="IPR011334">
    <property type="entry name" value="UDP-acyl_GlcNac_deAcase_C"/>
</dbReference>
<evidence type="ECO:0000256" key="1">
    <source>
        <dbReference type="ARBA" id="ARBA00001947"/>
    </source>
</evidence>
<dbReference type="PANTHER" id="PTHR33694:SF1">
    <property type="entry name" value="UDP-3-O-ACYL-N-ACETYLGLUCOSAMINE DEACETYLASE 1, MITOCHONDRIAL-RELATED"/>
    <property type="match status" value="1"/>
</dbReference>
<keyword evidence="5 12" id="KW-0444">Lipid biosynthesis</keyword>
<dbReference type="PANTHER" id="PTHR33694">
    <property type="entry name" value="UDP-3-O-ACYL-N-ACETYLGLUCOSAMINE DEACETYLASE 1, MITOCHONDRIAL-RELATED"/>
    <property type="match status" value="1"/>
</dbReference>
<protein>
    <recommendedName>
        <fullName evidence="4 12">UDP-3-O-acyl-N-acetylglucosamine deacetylase</fullName>
        <shortName evidence="12">UDP-3-O-acyl-GlcNAc deacetylase</shortName>
        <ecNumber evidence="4 12">3.5.1.108</ecNumber>
    </recommendedName>
    <alternativeName>
        <fullName evidence="12">UDP-3-O-[R-3-hydroxymyristoyl]-N-acetylglucosamine deacetylase</fullName>
    </alternativeName>
</protein>
<evidence type="ECO:0000256" key="12">
    <source>
        <dbReference type="HAMAP-Rule" id="MF_00388"/>
    </source>
</evidence>
<accession>A0A2W5A2X9</accession>
<evidence type="ECO:0000256" key="10">
    <source>
        <dbReference type="ARBA" id="ARBA00023098"/>
    </source>
</evidence>
<keyword evidence="6 12" id="KW-0441">Lipid A biosynthesis</keyword>
<dbReference type="InterPro" id="IPR004463">
    <property type="entry name" value="UDP-acyl_GlcNac_deAcase"/>
</dbReference>
<comment type="catalytic activity">
    <reaction evidence="11 12">
        <text>a UDP-3-O-[(3R)-3-hydroxyacyl]-N-acetyl-alpha-D-glucosamine + H2O = a UDP-3-O-[(3R)-3-hydroxyacyl]-alpha-D-glucosamine + acetate</text>
        <dbReference type="Rhea" id="RHEA:67816"/>
        <dbReference type="ChEBI" id="CHEBI:15377"/>
        <dbReference type="ChEBI" id="CHEBI:30089"/>
        <dbReference type="ChEBI" id="CHEBI:137740"/>
        <dbReference type="ChEBI" id="CHEBI:173225"/>
        <dbReference type="EC" id="3.5.1.108"/>
    </reaction>
</comment>